<evidence type="ECO:0000313" key="2">
    <source>
        <dbReference type="EMBL" id="CCH70689.1"/>
    </source>
</evidence>
<dbReference type="Proteomes" id="UP000013167">
    <property type="component" value="Unassembled WGS sequence"/>
</dbReference>
<evidence type="ECO:0000313" key="3">
    <source>
        <dbReference type="Proteomes" id="UP000013167"/>
    </source>
</evidence>
<dbReference type="HOGENOM" id="CLU_2829826_0_0_11"/>
<feature type="region of interest" description="Disordered" evidence="1">
    <location>
        <begin position="1"/>
        <end position="66"/>
    </location>
</feature>
<accession>N0E5U8</accession>
<proteinExistence type="predicted"/>
<dbReference type="AlphaFoldDB" id="N0E5U8"/>
<keyword evidence="3" id="KW-1185">Reference proteome</keyword>
<comment type="caution">
    <text evidence="2">The sequence shown here is derived from an EMBL/GenBank/DDBJ whole genome shotgun (WGS) entry which is preliminary data.</text>
</comment>
<name>N0E5U8_9MICO</name>
<dbReference type="EMBL" id="CAIZ01000135">
    <property type="protein sequence ID" value="CCH70689.1"/>
    <property type="molecule type" value="Genomic_DNA"/>
</dbReference>
<evidence type="ECO:0000256" key="1">
    <source>
        <dbReference type="SAM" id="MobiDB-lite"/>
    </source>
</evidence>
<dbReference type="STRING" id="1193181.BN10_640014"/>
<gene>
    <name evidence="2" type="ORF">BN10_640014</name>
</gene>
<protein>
    <submittedName>
        <fullName evidence="2">Uncharacterized protein</fullName>
    </submittedName>
</protein>
<reference evidence="2 3" key="1">
    <citation type="journal article" date="2013" name="ISME J.">
        <title>A metabolic model for members of the genus Tetrasphaera involved in enhanced biological phosphorus removal.</title>
        <authorList>
            <person name="Kristiansen R."/>
            <person name="Nguyen H.T.T."/>
            <person name="Saunders A.M."/>
            <person name="Nielsen J.L."/>
            <person name="Wimmer R."/>
            <person name="Le V.Q."/>
            <person name="McIlroy S.J."/>
            <person name="Petrovski S."/>
            <person name="Seviour R.J."/>
            <person name="Calteau A."/>
            <person name="Nielsen K.L."/>
            <person name="Nielsen P.H."/>
        </authorList>
    </citation>
    <scope>NUCLEOTIDE SEQUENCE [LARGE SCALE GENOMIC DNA]</scope>
    <source>
        <strain evidence="2 3">Lp2</strain>
    </source>
</reference>
<organism evidence="2 3">
    <name type="scientific">Phycicoccus elongatus Lp2</name>
    <dbReference type="NCBI Taxonomy" id="1193181"/>
    <lineage>
        <taxon>Bacteria</taxon>
        <taxon>Bacillati</taxon>
        <taxon>Actinomycetota</taxon>
        <taxon>Actinomycetes</taxon>
        <taxon>Micrococcales</taxon>
        <taxon>Intrasporangiaceae</taxon>
        <taxon>Phycicoccus</taxon>
    </lineage>
</organism>
<sequence>MRAGAFQGRSGRTDQKAGGSNPFGAARSSDHQFCVETETKTPHQHGGGPSVCRGAQPSPLTDRGSP</sequence>